<sequence>MSREIWMVSLTTLRLKTFDLQRVNDLLKPESPPEKEGNNSAQQRKHFSQKRIRTKTSLNTQRNISEDPLQSQRSVSSLPKTNLPKCGQERAANPFGKMTLF</sequence>
<dbReference type="AlphaFoldDB" id="A0AAV2B0F6"/>
<organism evidence="2 3">
    <name type="scientific">Larinioides sclopetarius</name>
    <dbReference type="NCBI Taxonomy" id="280406"/>
    <lineage>
        <taxon>Eukaryota</taxon>
        <taxon>Metazoa</taxon>
        <taxon>Ecdysozoa</taxon>
        <taxon>Arthropoda</taxon>
        <taxon>Chelicerata</taxon>
        <taxon>Arachnida</taxon>
        <taxon>Araneae</taxon>
        <taxon>Araneomorphae</taxon>
        <taxon>Entelegynae</taxon>
        <taxon>Araneoidea</taxon>
        <taxon>Araneidae</taxon>
        <taxon>Larinioides</taxon>
    </lineage>
</organism>
<dbReference type="Proteomes" id="UP001497382">
    <property type="component" value="Unassembled WGS sequence"/>
</dbReference>
<accession>A0AAV2B0F6</accession>
<dbReference type="EMBL" id="CAXIEN010000241">
    <property type="protein sequence ID" value="CAL1288974.1"/>
    <property type="molecule type" value="Genomic_DNA"/>
</dbReference>
<feature type="compositionally biased region" description="Basic residues" evidence="1">
    <location>
        <begin position="43"/>
        <end position="54"/>
    </location>
</feature>
<evidence type="ECO:0000313" key="3">
    <source>
        <dbReference type="Proteomes" id="UP001497382"/>
    </source>
</evidence>
<name>A0AAV2B0F6_9ARAC</name>
<feature type="compositionally biased region" description="Basic and acidic residues" evidence="1">
    <location>
        <begin position="26"/>
        <end position="37"/>
    </location>
</feature>
<evidence type="ECO:0000313" key="2">
    <source>
        <dbReference type="EMBL" id="CAL1288974.1"/>
    </source>
</evidence>
<keyword evidence="3" id="KW-1185">Reference proteome</keyword>
<feature type="compositionally biased region" description="Polar residues" evidence="1">
    <location>
        <begin position="55"/>
        <end position="80"/>
    </location>
</feature>
<protein>
    <submittedName>
        <fullName evidence="2">Uncharacterized protein</fullName>
    </submittedName>
</protein>
<gene>
    <name evidence="2" type="ORF">LARSCL_LOCUS15663</name>
</gene>
<reference evidence="2 3" key="1">
    <citation type="submission" date="2024-04" db="EMBL/GenBank/DDBJ databases">
        <authorList>
            <person name="Rising A."/>
            <person name="Reimegard J."/>
            <person name="Sonavane S."/>
            <person name="Akerstrom W."/>
            <person name="Nylinder S."/>
            <person name="Hedman E."/>
            <person name="Kallberg Y."/>
        </authorList>
    </citation>
    <scope>NUCLEOTIDE SEQUENCE [LARGE SCALE GENOMIC DNA]</scope>
</reference>
<evidence type="ECO:0000256" key="1">
    <source>
        <dbReference type="SAM" id="MobiDB-lite"/>
    </source>
</evidence>
<proteinExistence type="predicted"/>
<comment type="caution">
    <text evidence="2">The sequence shown here is derived from an EMBL/GenBank/DDBJ whole genome shotgun (WGS) entry which is preliminary data.</text>
</comment>
<feature type="region of interest" description="Disordered" evidence="1">
    <location>
        <begin position="26"/>
        <end position="101"/>
    </location>
</feature>